<organism evidence="1 2">
    <name type="scientific">Microbotryum intermedium</name>
    <dbReference type="NCBI Taxonomy" id="269621"/>
    <lineage>
        <taxon>Eukaryota</taxon>
        <taxon>Fungi</taxon>
        <taxon>Dikarya</taxon>
        <taxon>Basidiomycota</taxon>
        <taxon>Pucciniomycotina</taxon>
        <taxon>Microbotryomycetes</taxon>
        <taxon>Microbotryales</taxon>
        <taxon>Microbotryaceae</taxon>
        <taxon>Microbotryum</taxon>
    </lineage>
</organism>
<dbReference type="EMBL" id="FMSP01000002">
    <property type="protein sequence ID" value="SCV67628.1"/>
    <property type="molecule type" value="Genomic_DNA"/>
</dbReference>
<name>A0A238F8X6_9BASI</name>
<gene>
    <name evidence="1" type="ORF">BQ2448_5239</name>
</gene>
<reference evidence="2" key="1">
    <citation type="submission" date="2016-09" db="EMBL/GenBank/DDBJ databases">
        <authorList>
            <person name="Jeantristanb JTB J.-T."/>
            <person name="Ricardo R."/>
        </authorList>
    </citation>
    <scope>NUCLEOTIDE SEQUENCE [LARGE SCALE GENOMIC DNA]</scope>
</reference>
<evidence type="ECO:0000313" key="2">
    <source>
        <dbReference type="Proteomes" id="UP000198372"/>
    </source>
</evidence>
<protein>
    <submittedName>
        <fullName evidence="1">BQ2448_5239 protein</fullName>
    </submittedName>
</protein>
<sequence length="60" mass="6335">MEDHILPAGFIGWSASDPPDSVVTSFTASSTGADRPGKVSKLEWVDSFYSNSFAAQVGGR</sequence>
<evidence type="ECO:0000313" key="1">
    <source>
        <dbReference type="EMBL" id="SCV67628.1"/>
    </source>
</evidence>
<dbReference type="Proteomes" id="UP000198372">
    <property type="component" value="Unassembled WGS sequence"/>
</dbReference>
<dbReference type="AlphaFoldDB" id="A0A238F8X6"/>
<accession>A0A238F8X6</accession>
<proteinExistence type="predicted"/>
<keyword evidence="2" id="KW-1185">Reference proteome</keyword>
<dbReference type="OrthoDB" id="2019149at2759"/>